<proteinExistence type="predicted"/>
<feature type="compositionally biased region" description="Basic and acidic residues" evidence="1">
    <location>
        <begin position="33"/>
        <end position="51"/>
    </location>
</feature>
<feature type="region of interest" description="Disordered" evidence="1">
    <location>
        <begin position="21"/>
        <end position="53"/>
    </location>
</feature>
<feature type="non-terminal residue" evidence="3">
    <location>
        <position position="1"/>
    </location>
</feature>
<gene>
    <name evidence="3" type="ORF">KCV03_g414</name>
</gene>
<evidence type="ECO:0000313" key="3">
    <source>
        <dbReference type="EMBL" id="KAH0237737.1"/>
    </source>
</evidence>
<accession>A0A9P8GPM8</accession>
<feature type="transmembrane region" description="Helical" evidence="2">
    <location>
        <begin position="152"/>
        <end position="177"/>
    </location>
</feature>
<feature type="transmembrane region" description="Helical" evidence="2">
    <location>
        <begin position="60"/>
        <end position="77"/>
    </location>
</feature>
<keyword evidence="2" id="KW-0472">Membrane</keyword>
<protein>
    <submittedName>
        <fullName evidence="3">Uncharacterized protein</fullName>
    </submittedName>
</protein>
<dbReference type="Proteomes" id="UP000767238">
    <property type="component" value="Unassembled WGS sequence"/>
</dbReference>
<dbReference type="AlphaFoldDB" id="A0A9P8GPM8"/>
<name>A0A9P8GPM8_AURME</name>
<reference evidence="3" key="2">
    <citation type="submission" date="2021-08" db="EMBL/GenBank/DDBJ databases">
        <authorList>
            <person name="Gostincar C."/>
            <person name="Sun X."/>
            <person name="Song Z."/>
            <person name="Gunde-Cimerman N."/>
        </authorList>
    </citation>
    <scope>NUCLEOTIDE SEQUENCE</scope>
    <source>
        <strain evidence="3">EXF-8016</strain>
    </source>
</reference>
<comment type="caution">
    <text evidence="3">The sequence shown here is derived from an EMBL/GenBank/DDBJ whole genome shotgun (WGS) entry which is preliminary data.</text>
</comment>
<feature type="non-terminal residue" evidence="3">
    <location>
        <position position="277"/>
    </location>
</feature>
<feature type="transmembrane region" description="Helical" evidence="2">
    <location>
        <begin position="83"/>
        <end position="105"/>
    </location>
</feature>
<dbReference type="EMBL" id="JAHFYH010000001">
    <property type="protein sequence ID" value="KAH0237737.1"/>
    <property type="molecule type" value="Genomic_DNA"/>
</dbReference>
<evidence type="ECO:0000313" key="4">
    <source>
        <dbReference type="Proteomes" id="UP000767238"/>
    </source>
</evidence>
<keyword evidence="2" id="KW-0812">Transmembrane</keyword>
<evidence type="ECO:0000256" key="1">
    <source>
        <dbReference type="SAM" id="MobiDB-lite"/>
    </source>
</evidence>
<organism evidence="3 4">
    <name type="scientific">Aureobasidium melanogenum</name>
    <name type="common">Aureobasidium pullulans var. melanogenum</name>
    <dbReference type="NCBI Taxonomy" id="46634"/>
    <lineage>
        <taxon>Eukaryota</taxon>
        <taxon>Fungi</taxon>
        <taxon>Dikarya</taxon>
        <taxon>Ascomycota</taxon>
        <taxon>Pezizomycotina</taxon>
        <taxon>Dothideomycetes</taxon>
        <taxon>Dothideomycetidae</taxon>
        <taxon>Dothideales</taxon>
        <taxon>Saccotheciaceae</taxon>
        <taxon>Aureobasidium</taxon>
    </lineage>
</organism>
<keyword evidence="2" id="KW-1133">Transmembrane helix</keyword>
<evidence type="ECO:0000256" key="2">
    <source>
        <dbReference type="SAM" id="Phobius"/>
    </source>
</evidence>
<reference evidence="3" key="1">
    <citation type="journal article" date="2021" name="J Fungi (Basel)">
        <title>Virulence traits and population genomics of the black yeast Aureobasidium melanogenum.</title>
        <authorList>
            <person name="Cernosa A."/>
            <person name="Sun X."/>
            <person name="Gostincar C."/>
            <person name="Fang C."/>
            <person name="Gunde-Cimerman N."/>
            <person name="Song Z."/>
        </authorList>
    </citation>
    <scope>NUCLEOTIDE SEQUENCE</scope>
    <source>
        <strain evidence="3">EXF-8016</strain>
    </source>
</reference>
<sequence>LVVVRDSPLLLATIFTESQGEKEREKDKRKKRKDLERREALEEHSKEEGRKMQQRNEGTVRVFVVTIVDFVIAHALLHTIHSLITLTIGMTGLTVHLGTIGTVVAHDTEQVGLKLLRALRRRVSSVITVSRTRSCTARSLVMRRASHVRGHVCLIAVQGSSCGRSVCVFTLVFTFGIVMVTRVVGVTLLRLLVNCMVGLCASTSRRSHFILNPSTADDHCRGVVAGVPGVVERAVAVAWSKEVDCSTALSRLGLPAFGHGTSEVAPPIVRLALFEGW</sequence>